<organism evidence="3 4">
    <name type="scientific">Saxophila tyrrhenica</name>
    <dbReference type="NCBI Taxonomy" id="1690608"/>
    <lineage>
        <taxon>Eukaryota</taxon>
        <taxon>Fungi</taxon>
        <taxon>Dikarya</taxon>
        <taxon>Ascomycota</taxon>
        <taxon>Pezizomycotina</taxon>
        <taxon>Dothideomycetes</taxon>
        <taxon>Dothideomycetidae</taxon>
        <taxon>Mycosphaerellales</taxon>
        <taxon>Extremaceae</taxon>
        <taxon>Saxophila</taxon>
    </lineage>
</organism>
<reference evidence="3 4" key="1">
    <citation type="submission" date="2023-08" db="EMBL/GenBank/DDBJ databases">
        <title>Black Yeasts Isolated from many extreme environments.</title>
        <authorList>
            <person name="Coleine C."/>
            <person name="Stajich J.E."/>
            <person name="Selbmann L."/>
        </authorList>
    </citation>
    <scope>NUCLEOTIDE SEQUENCE [LARGE SCALE GENOMIC DNA]</scope>
    <source>
        <strain evidence="3 4">CCFEE 5935</strain>
    </source>
</reference>
<keyword evidence="4" id="KW-1185">Reference proteome</keyword>
<keyword evidence="2" id="KW-0812">Transmembrane</keyword>
<name>A0AAV9PSZ2_9PEZI</name>
<protein>
    <recommendedName>
        <fullName evidence="5">MARVEL domain-containing protein</fullName>
    </recommendedName>
</protein>
<evidence type="ECO:0000256" key="1">
    <source>
        <dbReference type="SAM" id="MobiDB-lite"/>
    </source>
</evidence>
<evidence type="ECO:0008006" key="5">
    <source>
        <dbReference type="Google" id="ProtNLM"/>
    </source>
</evidence>
<dbReference type="GeneID" id="89921934"/>
<comment type="caution">
    <text evidence="3">The sequence shown here is derived from an EMBL/GenBank/DDBJ whole genome shotgun (WGS) entry which is preliminary data.</text>
</comment>
<proteinExistence type="predicted"/>
<sequence>MSAQASSTPPHDMSKKDQMPRTPRAYDILKFLQLIISAIVWFPLIIMLINDPHMPLAIIGCLAALLTVLSGIFFILTMPWPRNFLLALFITDVLATIFWFATWVMLAAAIALAVHGRGPLLAERVLHLLGTLAPWIMAALALSVLNWLLFSAGLFLLLKTLMDLRKNGGATTTVSTKEQPQDTQPAAATEQPATTTTTTTT</sequence>
<feature type="region of interest" description="Disordered" evidence="1">
    <location>
        <begin position="171"/>
        <end position="201"/>
    </location>
</feature>
<dbReference type="Proteomes" id="UP001337655">
    <property type="component" value="Unassembled WGS sequence"/>
</dbReference>
<accession>A0AAV9PSZ2</accession>
<feature type="transmembrane region" description="Helical" evidence="2">
    <location>
        <begin position="28"/>
        <end position="49"/>
    </location>
</feature>
<dbReference type="EMBL" id="JAVRRT010000001">
    <property type="protein sequence ID" value="KAK5175445.1"/>
    <property type="molecule type" value="Genomic_DNA"/>
</dbReference>
<feature type="transmembrane region" description="Helical" evidence="2">
    <location>
        <begin position="55"/>
        <end position="77"/>
    </location>
</feature>
<feature type="transmembrane region" description="Helical" evidence="2">
    <location>
        <begin position="84"/>
        <end position="112"/>
    </location>
</feature>
<keyword evidence="2" id="KW-0472">Membrane</keyword>
<evidence type="ECO:0000256" key="2">
    <source>
        <dbReference type="SAM" id="Phobius"/>
    </source>
</evidence>
<feature type="transmembrane region" description="Helical" evidence="2">
    <location>
        <begin position="132"/>
        <end position="158"/>
    </location>
</feature>
<evidence type="ECO:0000313" key="3">
    <source>
        <dbReference type="EMBL" id="KAK5175445.1"/>
    </source>
</evidence>
<dbReference type="AlphaFoldDB" id="A0AAV9PSZ2"/>
<feature type="compositionally biased region" description="Low complexity" evidence="1">
    <location>
        <begin position="181"/>
        <end position="201"/>
    </location>
</feature>
<gene>
    <name evidence="3" type="ORF">LTR77_000584</name>
</gene>
<dbReference type="RefSeq" id="XP_064664083.1">
    <property type="nucleotide sequence ID" value="XM_064797849.1"/>
</dbReference>
<keyword evidence="2" id="KW-1133">Transmembrane helix</keyword>
<evidence type="ECO:0000313" key="4">
    <source>
        <dbReference type="Proteomes" id="UP001337655"/>
    </source>
</evidence>